<dbReference type="Proteomes" id="UP000246744">
    <property type="component" value="Unassembled WGS sequence"/>
</dbReference>
<dbReference type="Pfam" id="PF04175">
    <property type="entry name" value="DUF406"/>
    <property type="match status" value="1"/>
</dbReference>
<keyword evidence="3" id="KW-1185">Reference proteome</keyword>
<gene>
    <name evidence="2" type="ORF">DES37_112100</name>
</gene>
<dbReference type="RefSeq" id="WP_036108506.1">
    <property type="nucleotide sequence ID" value="NZ_QGTS01000012.1"/>
</dbReference>
<protein>
    <submittedName>
        <fullName evidence="2">Uncharacterized protein (TIGR00743 family)</fullName>
    </submittedName>
</protein>
<sequence length="98" mass="10620">MKTTCDSTSTREKETCGCMDVGTILDNTDCIATYSKQFATKEDALAAQESLVAKARGIESEPCQISADLTQAGDAYQLDMSFVFSCQAETLIFQLGTR</sequence>
<reference evidence="2 3" key="1">
    <citation type="submission" date="2018-05" db="EMBL/GenBank/DDBJ databases">
        <title>Genomic Encyclopedia of Type Strains, Phase IV (KMG-IV): sequencing the most valuable type-strain genomes for metagenomic binning, comparative biology and taxonomic classification.</title>
        <authorList>
            <person name="Goeker M."/>
        </authorList>
    </citation>
    <scope>NUCLEOTIDE SEQUENCE [LARGE SCALE GENOMIC DNA]</scope>
    <source>
        <strain evidence="2 3">DSM 19579</strain>
    </source>
</reference>
<accession>A0A317PUA5</accession>
<evidence type="ECO:0000313" key="2">
    <source>
        <dbReference type="EMBL" id="PWW05836.1"/>
    </source>
</evidence>
<dbReference type="PANTHER" id="PTHR38769:SF1">
    <property type="entry name" value="UPF0381 PROTEIN YFCZ-RELATED"/>
    <property type="match status" value="1"/>
</dbReference>
<dbReference type="GO" id="GO:0005829">
    <property type="term" value="C:cytosol"/>
    <property type="evidence" value="ECO:0007669"/>
    <property type="project" value="TreeGrafter"/>
</dbReference>
<comment type="similarity">
    <text evidence="1">Belongs to the UPF0381 family.</text>
</comment>
<name>A0A317PUA5_9ENTR</name>
<comment type="caution">
    <text evidence="2">The sequence shown here is derived from an EMBL/GenBank/DDBJ whole genome shotgun (WGS) entry which is preliminary data.</text>
</comment>
<organism evidence="2 3">
    <name type="scientific">Mangrovibacter plantisponsor</name>
    <dbReference type="NCBI Taxonomy" id="451513"/>
    <lineage>
        <taxon>Bacteria</taxon>
        <taxon>Pseudomonadati</taxon>
        <taxon>Pseudomonadota</taxon>
        <taxon>Gammaproteobacteria</taxon>
        <taxon>Enterobacterales</taxon>
        <taxon>Enterobacteriaceae</taxon>
        <taxon>Mangrovibacter</taxon>
    </lineage>
</organism>
<dbReference type="AlphaFoldDB" id="A0A317PUA5"/>
<evidence type="ECO:0000313" key="3">
    <source>
        <dbReference type="Proteomes" id="UP000246744"/>
    </source>
</evidence>
<evidence type="ECO:0000256" key="1">
    <source>
        <dbReference type="ARBA" id="ARBA00006201"/>
    </source>
</evidence>
<dbReference type="PANTHER" id="PTHR38769">
    <property type="entry name" value="UPF0381 PROTEIN YFCZ-RELATED"/>
    <property type="match status" value="1"/>
</dbReference>
<dbReference type="InterPro" id="IPR005272">
    <property type="entry name" value="DUF406"/>
</dbReference>
<proteinExistence type="inferred from homology"/>
<dbReference type="InterPro" id="IPR035571">
    <property type="entry name" value="UPF0234-like_C"/>
</dbReference>
<dbReference type="Gene3D" id="3.30.70.860">
    <property type="match status" value="1"/>
</dbReference>
<dbReference type="NCBIfam" id="TIGR00743">
    <property type="entry name" value="DUF406 family protein"/>
    <property type="match status" value="1"/>
</dbReference>
<dbReference type="OrthoDB" id="6198608at2"/>
<dbReference type="EMBL" id="QGTS01000012">
    <property type="protein sequence ID" value="PWW05836.1"/>
    <property type="molecule type" value="Genomic_DNA"/>
</dbReference>